<keyword evidence="3" id="KW-0175">Coiled coil</keyword>
<dbReference type="Pfam" id="PF00990">
    <property type="entry name" value="GGDEF"/>
    <property type="match status" value="1"/>
</dbReference>
<dbReference type="InterPro" id="IPR050469">
    <property type="entry name" value="Diguanylate_Cyclase"/>
</dbReference>
<evidence type="ECO:0000256" key="2">
    <source>
        <dbReference type="ARBA" id="ARBA00034247"/>
    </source>
</evidence>
<protein>
    <recommendedName>
        <fullName evidence="1">diguanylate cyclase</fullName>
        <ecNumber evidence="1">2.7.7.65</ecNumber>
    </recommendedName>
</protein>
<dbReference type="GO" id="GO:1902201">
    <property type="term" value="P:negative regulation of bacterial-type flagellum-dependent cell motility"/>
    <property type="evidence" value="ECO:0007669"/>
    <property type="project" value="TreeGrafter"/>
</dbReference>
<evidence type="ECO:0000313" key="5">
    <source>
        <dbReference type="EMBL" id="MBP5857033.1"/>
    </source>
</evidence>
<sequence length="349" mass="38760">MEFGDGREQADSYAEQALELMRKYGIPPTPNNFTIWYAYAGEKFPDLRKALDALIANDEHFDAMQNAGLYDKFFSDADDGLAVHETGRRIEGQMARVLEMLGNASEGVDNFEASLKTGLGSIASSDGLTGIRAAVQRLVAETQQMQSSNKKLQEKLENSSSEIASLRQNLEDVQREAMTDALTGIANRKMFDASLRRAAAESAETGEPMCLALTDIDFFKKFNDTYGHQTGDQVLKLVARIMKENVKGRDVAARYGGEEFGVILPRTSIEDAHTVCEQIRNTVSTKRIRNRQTGEEMGNITLSLGIALYRKGEPLSELIHRADEGLYFAKRNGRNQTVLEDQLDTIEAN</sequence>
<dbReference type="Proteomes" id="UP000672602">
    <property type="component" value="Unassembled WGS sequence"/>
</dbReference>
<evidence type="ECO:0000313" key="6">
    <source>
        <dbReference type="Proteomes" id="UP000672602"/>
    </source>
</evidence>
<dbReference type="GO" id="GO:0043709">
    <property type="term" value="P:cell adhesion involved in single-species biofilm formation"/>
    <property type="evidence" value="ECO:0007669"/>
    <property type="project" value="TreeGrafter"/>
</dbReference>
<evidence type="ECO:0000256" key="1">
    <source>
        <dbReference type="ARBA" id="ARBA00012528"/>
    </source>
</evidence>
<dbReference type="CDD" id="cd01949">
    <property type="entry name" value="GGDEF"/>
    <property type="match status" value="1"/>
</dbReference>
<name>A0A8J7SIF5_9PROT</name>
<dbReference type="FunFam" id="3.30.70.270:FF:000001">
    <property type="entry name" value="Diguanylate cyclase domain protein"/>
    <property type="match status" value="1"/>
</dbReference>
<dbReference type="NCBIfam" id="TIGR00254">
    <property type="entry name" value="GGDEF"/>
    <property type="match status" value="1"/>
</dbReference>
<gene>
    <name evidence="5" type="ORF">KAJ83_08435</name>
</gene>
<comment type="caution">
    <text evidence="5">The sequence shown here is derived from an EMBL/GenBank/DDBJ whole genome shotgun (WGS) entry which is preliminary data.</text>
</comment>
<dbReference type="SMART" id="SM00267">
    <property type="entry name" value="GGDEF"/>
    <property type="match status" value="1"/>
</dbReference>
<dbReference type="InterPro" id="IPR043128">
    <property type="entry name" value="Rev_trsase/Diguanyl_cyclase"/>
</dbReference>
<dbReference type="InterPro" id="IPR000160">
    <property type="entry name" value="GGDEF_dom"/>
</dbReference>
<dbReference type="PANTHER" id="PTHR45138:SF9">
    <property type="entry name" value="DIGUANYLATE CYCLASE DGCM-RELATED"/>
    <property type="match status" value="1"/>
</dbReference>
<dbReference type="SUPFAM" id="SSF55073">
    <property type="entry name" value="Nucleotide cyclase"/>
    <property type="match status" value="1"/>
</dbReference>
<evidence type="ECO:0000256" key="3">
    <source>
        <dbReference type="SAM" id="Coils"/>
    </source>
</evidence>
<reference evidence="5" key="1">
    <citation type="submission" date="2021-04" db="EMBL/GenBank/DDBJ databases">
        <authorList>
            <person name="Zhang D.-C."/>
        </authorList>
    </citation>
    <scope>NUCLEOTIDE SEQUENCE</scope>
    <source>
        <strain evidence="5">CGMCC 1.15697</strain>
    </source>
</reference>
<dbReference type="AlphaFoldDB" id="A0A8J7SIF5"/>
<dbReference type="PANTHER" id="PTHR45138">
    <property type="entry name" value="REGULATORY COMPONENTS OF SENSORY TRANSDUCTION SYSTEM"/>
    <property type="match status" value="1"/>
</dbReference>
<dbReference type="GO" id="GO:0052621">
    <property type="term" value="F:diguanylate cyclase activity"/>
    <property type="evidence" value="ECO:0007669"/>
    <property type="project" value="UniProtKB-EC"/>
</dbReference>
<dbReference type="PROSITE" id="PS50887">
    <property type="entry name" value="GGDEF"/>
    <property type="match status" value="1"/>
</dbReference>
<dbReference type="RefSeq" id="WP_210681600.1">
    <property type="nucleotide sequence ID" value="NZ_JAGMWN010000003.1"/>
</dbReference>
<organism evidence="5 6">
    <name type="scientific">Marivibrio halodurans</name>
    <dbReference type="NCBI Taxonomy" id="2039722"/>
    <lineage>
        <taxon>Bacteria</taxon>
        <taxon>Pseudomonadati</taxon>
        <taxon>Pseudomonadota</taxon>
        <taxon>Alphaproteobacteria</taxon>
        <taxon>Rhodospirillales</taxon>
        <taxon>Rhodospirillaceae</taxon>
        <taxon>Marivibrio</taxon>
    </lineage>
</organism>
<dbReference type="Gene3D" id="3.30.70.270">
    <property type="match status" value="1"/>
</dbReference>
<proteinExistence type="predicted"/>
<comment type="catalytic activity">
    <reaction evidence="2">
        <text>2 GTP = 3',3'-c-di-GMP + 2 diphosphate</text>
        <dbReference type="Rhea" id="RHEA:24898"/>
        <dbReference type="ChEBI" id="CHEBI:33019"/>
        <dbReference type="ChEBI" id="CHEBI:37565"/>
        <dbReference type="ChEBI" id="CHEBI:58805"/>
        <dbReference type="EC" id="2.7.7.65"/>
    </reaction>
</comment>
<accession>A0A8J7SIF5</accession>
<keyword evidence="6" id="KW-1185">Reference proteome</keyword>
<dbReference type="InterPro" id="IPR029787">
    <property type="entry name" value="Nucleotide_cyclase"/>
</dbReference>
<evidence type="ECO:0000259" key="4">
    <source>
        <dbReference type="PROSITE" id="PS50887"/>
    </source>
</evidence>
<dbReference type="EC" id="2.7.7.65" evidence="1"/>
<feature type="coiled-coil region" evidence="3">
    <location>
        <begin position="135"/>
        <end position="176"/>
    </location>
</feature>
<dbReference type="GO" id="GO:0005886">
    <property type="term" value="C:plasma membrane"/>
    <property type="evidence" value="ECO:0007669"/>
    <property type="project" value="TreeGrafter"/>
</dbReference>
<dbReference type="EMBL" id="JAGMWN010000003">
    <property type="protein sequence ID" value="MBP5857033.1"/>
    <property type="molecule type" value="Genomic_DNA"/>
</dbReference>
<feature type="domain" description="GGDEF" evidence="4">
    <location>
        <begin position="207"/>
        <end position="342"/>
    </location>
</feature>